<comment type="similarity">
    <text evidence="4">Belongs to the COX19 family.</text>
</comment>
<keyword evidence="3" id="KW-1015">Disulfide bond</keyword>
<evidence type="ECO:0000313" key="6">
    <source>
        <dbReference type="EMBL" id="CAD9429345.1"/>
    </source>
</evidence>
<organism evidence="6">
    <name type="scientific">Haptolina brevifila</name>
    <dbReference type="NCBI Taxonomy" id="156173"/>
    <lineage>
        <taxon>Eukaryota</taxon>
        <taxon>Haptista</taxon>
        <taxon>Haptophyta</taxon>
        <taxon>Prymnesiophyceae</taxon>
        <taxon>Prymnesiales</taxon>
        <taxon>Prymnesiaceae</taxon>
        <taxon>Haptolina</taxon>
    </lineage>
</organism>
<dbReference type="GO" id="GO:0033617">
    <property type="term" value="P:mitochondrial respiratory chain complex IV assembly"/>
    <property type="evidence" value="ECO:0007669"/>
    <property type="project" value="TreeGrafter"/>
</dbReference>
<dbReference type="EMBL" id="HBGU01018190">
    <property type="protein sequence ID" value="CAD9429345.1"/>
    <property type="molecule type" value="Transcribed_RNA"/>
</dbReference>
<dbReference type="PANTHER" id="PTHR21107:SF2">
    <property type="entry name" value="CYTOCHROME C OXIDASE ASSEMBLY PROTEIN COX19"/>
    <property type="match status" value="1"/>
</dbReference>
<evidence type="ECO:0000256" key="3">
    <source>
        <dbReference type="ARBA" id="ARBA00023157"/>
    </source>
</evidence>
<evidence type="ECO:0000256" key="5">
    <source>
        <dbReference type="SAM" id="MobiDB-lite"/>
    </source>
</evidence>
<dbReference type="InterPro" id="IPR051383">
    <property type="entry name" value="COX19"/>
</dbReference>
<keyword evidence="2" id="KW-0963">Cytoplasm</keyword>
<dbReference type="PROSITE" id="PS51808">
    <property type="entry name" value="CHCH"/>
    <property type="match status" value="1"/>
</dbReference>
<sequence>MASNASIPARGLPPKPPDKGSFPLDHFGECSDAKKAYMSCLQENTMQTQSEECRLLSAAYLKCRMDRELMAREELAKLGFNKGQQASHTAVLPSEAESHSQEQRRRGFIAGLPSRTPGQPSGG</sequence>
<proteinExistence type="inferred from homology"/>
<protein>
    <recommendedName>
        <fullName evidence="7">CHCH domain-containing protein</fullName>
    </recommendedName>
</protein>
<feature type="region of interest" description="Disordered" evidence="5">
    <location>
        <begin position="81"/>
        <end position="123"/>
    </location>
</feature>
<evidence type="ECO:0000256" key="1">
    <source>
        <dbReference type="ARBA" id="ARBA00004496"/>
    </source>
</evidence>
<feature type="compositionally biased region" description="Basic and acidic residues" evidence="5">
    <location>
        <begin position="96"/>
        <end position="105"/>
    </location>
</feature>
<evidence type="ECO:0000256" key="4">
    <source>
        <dbReference type="ARBA" id="ARBA00038223"/>
    </source>
</evidence>
<dbReference type="GO" id="GO:0005758">
    <property type="term" value="C:mitochondrial intermembrane space"/>
    <property type="evidence" value="ECO:0007669"/>
    <property type="project" value="TreeGrafter"/>
</dbReference>
<comment type="subcellular location">
    <subcellularLocation>
        <location evidence="1">Cytoplasm</location>
    </subcellularLocation>
</comment>
<feature type="region of interest" description="Disordered" evidence="5">
    <location>
        <begin position="1"/>
        <end position="23"/>
    </location>
</feature>
<accession>A0A7S2CM11</accession>
<dbReference type="PANTHER" id="PTHR21107">
    <property type="entry name" value="CYTOCHROME C OXIDASE ASSEMBLY PROTEIN COX19"/>
    <property type="match status" value="1"/>
</dbReference>
<evidence type="ECO:0000256" key="2">
    <source>
        <dbReference type="ARBA" id="ARBA00022490"/>
    </source>
</evidence>
<name>A0A7S2CM11_9EUKA</name>
<gene>
    <name evidence="6" type="ORF">CBRE1094_LOCUS9882</name>
</gene>
<evidence type="ECO:0008006" key="7">
    <source>
        <dbReference type="Google" id="ProtNLM"/>
    </source>
</evidence>
<dbReference type="AlphaFoldDB" id="A0A7S2CM11"/>
<reference evidence="6" key="1">
    <citation type="submission" date="2021-01" db="EMBL/GenBank/DDBJ databases">
        <authorList>
            <person name="Corre E."/>
            <person name="Pelletier E."/>
            <person name="Niang G."/>
            <person name="Scheremetjew M."/>
            <person name="Finn R."/>
            <person name="Kale V."/>
            <person name="Holt S."/>
            <person name="Cochrane G."/>
            <person name="Meng A."/>
            <person name="Brown T."/>
            <person name="Cohen L."/>
        </authorList>
    </citation>
    <scope>NUCLEOTIDE SEQUENCE</scope>
    <source>
        <strain evidence="6">UTEX LB 985</strain>
    </source>
</reference>